<sequence length="82" mass="9433">TIKQSPEAMYKKNIWAHDPELYLGKEDDMPLSPEDLSAIEALMDDRIQKMADSYFLPKVEKIVKRQLAATMKTVKDALRPLL</sequence>
<proteinExistence type="predicted"/>
<gene>
    <name evidence="1" type="ORF">LCGC14_3046730</name>
</gene>
<dbReference type="EMBL" id="LAZR01064093">
    <property type="protein sequence ID" value="KKK58212.1"/>
    <property type="molecule type" value="Genomic_DNA"/>
</dbReference>
<protein>
    <submittedName>
        <fullName evidence="1">Uncharacterized protein</fullName>
    </submittedName>
</protein>
<feature type="non-terminal residue" evidence="1">
    <location>
        <position position="1"/>
    </location>
</feature>
<reference evidence="1" key="1">
    <citation type="journal article" date="2015" name="Nature">
        <title>Complex archaea that bridge the gap between prokaryotes and eukaryotes.</title>
        <authorList>
            <person name="Spang A."/>
            <person name="Saw J.H."/>
            <person name="Jorgensen S.L."/>
            <person name="Zaremba-Niedzwiedzka K."/>
            <person name="Martijn J."/>
            <person name="Lind A.E."/>
            <person name="van Eijk R."/>
            <person name="Schleper C."/>
            <person name="Guy L."/>
            <person name="Ettema T.J."/>
        </authorList>
    </citation>
    <scope>NUCLEOTIDE SEQUENCE</scope>
</reference>
<comment type="caution">
    <text evidence="1">The sequence shown here is derived from an EMBL/GenBank/DDBJ whole genome shotgun (WGS) entry which is preliminary data.</text>
</comment>
<organism evidence="1">
    <name type="scientific">marine sediment metagenome</name>
    <dbReference type="NCBI Taxonomy" id="412755"/>
    <lineage>
        <taxon>unclassified sequences</taxon>
        <taxon>metagenomes</taxon>
        <taxon>ecological metagenomes</taxon>
    </lineage>
</organism>
<accession>A0A0F8WMV7</accession>
<dbReference type="AlphaFoldDB" id="A0A0F8WMV7"/>
<evidence type="ECO:0000313" key="1">
    <source>
        <dbReference type="EMBL" id="KKK58212.1"/>
    </source>
</evidence>
<name>A0A0F8WMV7_9ZZZZ</name>